<accession>A0A0S3QTG7</accession>
<dbReference type="GO" id="GO:0003919">
    <property type="term" value="F:FMN adenylyltransferase activity"/>
    <property type="evidence" value="ECO:0007669"/>
    <property type="project" value="UniProtKB-UniRule"/>
</dbReference>
<comment type="catalytic activity">
    <reaction evidence="13 15">
        <text>riboflavin + ATP = FMN + ADP + H(+)</text>
        <dbReference type="Rhea" id="RHEA:14357"/>
        <dbReference type="ChEBI" id="CHEBI:15378"/>
        <dbReference type="ChEBI" id="CHEBI:30616"/>
        <dbReference type="ChEBI" id="CHEBI:57986"/>
        <dbReference type="ChEBI" id="CHEBI:58210"/>
        <dbReference type="ChEBI" id="CHEBI:456216"/>
        <dbReference type="EC" id="2.7.1.26"/>
    </reaction>
</comment>
<evidence type="ECO:0000256" key="13">
    <source>
        <dbReference type="ARBA" id="ARBA00047880"/>
    </source>
</evidence>
<dbReference type="PANTHER" id="PTHR22749:SF6">
    <property type="entry name" value="RIBOFLAVIN KINASE"/>
    <property type="match status" value="1"/>
</dbReference>
<dbReference type="KEGG" id="ttk:TST_0820"/>
<evidence type="ECO:0000256" key="7">
    <source>
        <dbReference type="ARBA" id="ARBA00022695"/>
    </source>
</evidence>
<keyword evidence="8 15" id="KW-0547">Nucleotide-binding</keyword>
<evidence type="ECO:0000256" key="14">
    <source>
        <dbReference type="ARBA" id="ARBA00049494"/>
    </source>
</evidence>
<dbReference type="InterPro" id="IPR004821">
    <property type="entry name" value="Cyt_trans-like"/>
</dbReference>
<dbReference type="UniPathway" id="UPA00276">
    <property type="reaction ID" value="UER00406"/>
</dbReference>
<dbReference type="CDD" id="cd02064">
    <property type="entry name" value="FAD_synthetase_N"/>
    <property type="match status" value="1"/>
</dbReference>
<evidence type="ECO:0000313" key="18">
    <source>
        <dbReference type="Proteomes" id="UP000063234"/>
    </source>
</evidence>
<sequence length="317" mass="35986">MYIKTSWQTLKIEEPTVVAIGNFDGVHIGHQALIRKAVNLARELNATPVVLTFDPHPLKVFRIKDKEHLCLTPLKEKAKLLRLYGANKVIVLEFTSSLYELSPEDFVKEVLLKRLNAKGVVVGENFKFGKGRSGDVKLLSELAERFDFVFYPHDAVLVDGIPVSSTRIRRLLRQGKIRKTSLLLGRPYKITGRVVEGKKRGKTIGFPTANLKPENEVIPQNGVYLTATEIGNRLHKSLTNIGNNPTFDEVEVTVETHILDFNQDLYGKEIGIYFIDRLRDEKKFDNIQGLKDAIKKDVERGKELLQWELVLKGLDTE</sequence>
<reference evidence="18" key="1">
    <citation type="journal article" date="2018" name="Science">
        <title>A primordial and reversible TCA cycle in a facultatively chemolithoautotrophic thermophile.</title>
        <authorList>
            <person name="Nunoura T."/>
            <person name="Chikaraishi Y."/>
            <person name="Izaki R."/>
            <person name="Suwa T."/>
            <person name="Sato T."/>
            <person name="Harada T."/>
            <person name="Mori K."/>
            <person name="Kato Y."/>
            <person name="Miyazaki M."/>
            <person name="Shimamura S."/>
            <person name="Yanagawa K."/>
            <person name="Shuto A."/>
            <person name="Ohkouchi N."/>
            <person name="Fujita N."/>
            <person name="Takaki Y."/>
            <person name="Atomi H."/>
            <person name="Takai K."/>
        </authorList>
    </citation>
    <scope>NUCLEOTIDE SEQUENCE [LARGE SCALE GENOMIC DNA]</scope>
    <source>
        <strain evidence="18">DSM 17441 / JCM 13301 / NBRC 103674 / ABI70S6</strain>
    </source>
</reference>
<evidence type="ECO:0000256" key="8">
    <source>
        <dbReference type="ARBA" id="ARBA00022741"/>
    </source>
</evidence>
<proteinExistence type="inferred from homology"/>
<evidence type="ECO:0000256" key="5">
    <source>
        <dbReference type="ARBA" id="ARBA00022643"/>
    </source>
</evidence>
<comment type="catalytic activity">
    <reaction evidence="14 15">
        <text>FMN + ATP + H(+) = FAD + diphosphate</text>
        <dbReference type="Rhea" id="RHEA:17237"/>
        <dbReference type="ChEBI" id="CHEBI:15378"/>
        <dbReference type="ChEBI" id="CHEBI:30616"/>
        <dbReference type="ChEBI" id="CHEBI:33019"/>
        <dbReference type="ChEBI" id="CHEBI:57692"/>
        <dbReference type="ChEBI" id="CHEBI:58210"/>
        <dbReference type="EC" id="2.7.7.2"/>
    </reaction>
</comment>
<dbReference type="GO" id="GO:0009398">
    <property type="term" value="P:FMN biosynthetic process"/>
    <property type="evidence" value="ECO:0007669"/>
    <property type="project" value="UniProtKB-UniRule"/>
</dbReference>
<dbReference type="GO" id="GO:0005524">
    <property type="term" value="F:ATP binding"/>
    <property type="evidence" value="ECO:0007669"/>
    <property type="project" value="UniProtKB-UniRule"/>
</dbReference>
<dbReference type="EMBL" id="AP013035">
    <property type="protein sequence ID" value="BAT71620.1"/>
    <property type="molecule type" value="Genomic_DNA"/>
</dbReference>
<evidence type="ECO:0000256" key="15">
    <source>
        <dbReference type="PIRNR" id="PIRNR004491"/>
    </source>
</evidence>
<comment type="pathway">
    <text evidence="2 15">Cofactor biosynthesis; FAD biosynthesis; FAD from FMN: step 1/1.</text>
</comment>
<dbReference type="PATRIC" id="fig|1298851.3.peg.855"/>
<dbReference type="Gene3D" id="3.40.50.620">
    <property type="entry name" value="HUPs"/>
    <property type="match status" value="1"/>
</dbReference>
<dbReference type="NCBIfam" id="NF004160">
    <property type="entry name" value="PRK05627.1-3"/>
    <property type="match status" value="1"/>
</dbReference>
<evidence type="ECO:0000256" key="11">
    <source>
        <dbReference type="ARBA" id="ARBA00022840"/>
    </source>
</evidence>
<evidence type="ECO:0000256" key="12">
    <source>
        <dbReference type="ARBA" id="ARBA00023268"/>
    </source>
</evidence>
<keyword evidence="10 15" id="KW-0274">FAD</keyword>
<keyword evidence="12" id="KW-0511">Multifunctional enzyme</keyword>
<evidence type="ECO:0000256" key="9">
    <source>
        <dbReference type="ARBA" id="ARBA00022777"/>
    </source>
</evidence>
<evidence type="ECO:0000256" key="10">
    <source>
        <dbReference type="ARBA" id="ARBA00022827"/>
    </source>
</evidence>
<dbReference type="InterPro" id="IPR002606">
    <property type="entry name" value="Riboflavin_kinase_bac"/>
</dbReference>
<evidence type="ECO:0000256" key="1">
    <source>
        <dbReference type="ARBA" id="ARBA00002121"/>
    </source>
</evidence>
<dbReference type="PANTHER" id="PTHR22749">
    <property type="entry name" value="RIBOFLAVIN KINASE/FMN ADENYLYLTRANSFERASE"/>
    <property type="match status" value="1"/>
</dbReference>
<dbReference type="EC" id="2.7.7.2" evidence="15"/>
<dbReference type="Gene3D" id="2.40.30.30">
    <property type="entry name" value="Riboflavin kinase-like"/>
    <property type="match status" value="1"/>
</dbReference>
<dbReference type="SUPFAM" id="SSF52374">
    <property type="entry name" value="Nucleotidylyl transferase"/>
    <property type="match status" value="1"/>
</dbReference>
<dbReference type="Proteomes" id="UP000063234">
    <property type="component" value="Chromosome"/>
</dbReference>
<dbReference type="FunFam" id="3.40.50.620:FF:000021">
    <property type="entry name" value="Riboflavin biosynthesis protein"/>
    <property type="match status" value="1"/>
</dbReference>
<evidence type="ECO:0000313" key="17">
    <source>
        <dbReference type="EMBL" id="BAT71620.1"/>
    </source>
</evidence>
<protein>
    <recommendedName>
        <fullName evidence="15">Riboflavin biosynthesis protein</fullName>
    </recommendedName>
    <domain>
        <recommendedName>
            <fullName evidence="15">Riboflavin kinase</fullName>
            <ecNumber evidence="15">2.7.1.26</ecNumber>
        </recommendedName>
        <alternativeName>
            <fullName evidence="15">Flavokinase</fullName>
        </alternativeName>
    </domain>
    <domain>
        <recommendedName>
            <fullName evidence="15">FMN adenylyltransferase</fullName>
            <ecNumber evidence="15">2.7.7.2</ecNumber>
        </recommendedName>
        <alternativeName>
            <fullName evidence="15">FAD pyrophosphorylase</fullName>
        </alternativeName>
        <alternativeName>
            <fullName evidence="15">FAD synthase</fullName>
        </alternativeName>
    </domain>
</protein>
<dbReference type="GO" id="GO:0009231">
    <property type="term" value="P:riboflavin biosynthetic process"/>
    <property type="evidence" value="ECO:0007669"/>
    <property type="project" value="InterPro"/>
</dbReference>
<dbReference type="Pfam" id="PF01687">
    <property type="entry name" value="Flavokinase"/>
    <property type="match status" value="1"/>
</dbReference>
<dbReference type="InterPro" id="IPR023468">
    <property type="entry name" value="Riboflavin_kinase"/>
</dbReference>
<dbReference type="SUPFAM" id="SSF82114">
    <property type="entry name" value="Riboflavin kinase-like"/>
    <property type="match status" value="1"/>
</dbReference>
<feature type="domain" description="Riboflavin kinase" evidence="16">
    <location>
        <begin position="183"/>
        <end position="306"/>
    </location>
</feature>
<gene>
    <name evidence="17" type="primary">ribF</name>
    <name evidence="17" type="ORF">TST_0820</name>
</gene>
<dbReference type="InterPro" id="IPR023465">
    <property type="entry name" value="Riboflavin_kinase_dom_sf"/>
</dbReference>
<comment type="function">
    <text evidence="1">Catalyzes the phosphorylation of riboflavin to FMN followed by the adenylation of FMN to FAD.</text>
</comment>
<evidence type="ECO:0000256" key="2">
    <source>
        <dbReference type="ARBA" id="ARBA00004726"/>
    </source>
</evidence>
<evidence type="ECO:0000256" key="6">
    <source>
        <dbReference type="ARBA" id="ARBA00022679"/>
    </source>
</evidence>
<dbReference type="RefSeq" id="WP_068549618.1">
    <property type="nucleotide sequence ID" value="NZ_AP013035.1"/>
</dbReference>
<keyword evidence="7 15" id="KW-0548">Nucleotidyltransferase</keyword>
<dbReference type="GO" id="GO:0006747">
    <property type="term" value="P:FAD biosynthetic process"/>
    <property type="evidence" value="ECO:0007669"/>
    <property type="project" value="UniProtKB-UniRule"/>
</dbReference>
<dbReference type="InterPro" id="IPR015864">
    <property type="entry name" value="FAD_synthase"/>
</dbReference>
<dbReference type="Pfam" id="PF06574">
    <property type="entry name" value="FAD_syn"/>
    <property type="match status" value="1"/>
</dbReference>
<evidence type="ECO:0000256" key="4">
    <source>
        <dbReference type="ARBA" id="ARBA00022630"/>
    </source>
</evidence>
<comment type="pathway">
    <text evidence="3 15">Cofactor biosynthesis; FMN biosynthesis; FMN from riboflavin (ATP route): step 1/1.</text>
</comment>
<keyword evidence="5 15" id="KW-0288">FMN</keyword>
<dbReference type="InterPro" id="IPR015865">
    <property type="entry name" value="Riboflavin_kinase_bac/euk"/>
</dbReference>
<dbReference type="EC" id="2.7.1.26" evidence="15"/>
<dbReference type="SMART" id="SM00904">
    <property type="entry name" value="Flavokinase"/>
    <property type="match status" value="1"/>
</dbReference>
<evidence type="ECO:0000256" key="3">
    <source>
        <dbReference type="ARBA" id="ARBA00005201"/>
    </source>
</evidence>
<organism evidence="17 18">
    <name type="scientific">Thermosulfidibacter takaii (strain DSM 17441 / JCM 13301 / NBRC 103674 / ABI70S6)</name>
    <dbReference type="NCBI Taxonomy" id="1298851"/>
    <lineage>
        <taxon>Bacteria</taxon>
        <taxon>Pseudomonadati</taxon>
        <taxon>Thermosulfidibacterota</taxon>
        <taxon>Thermosulfidibacteria</taxon>
        <taxon>Thermosulfidibacterales</taxon>
        <taxon>Thermosulfidibacteraceae</taxon>
    </lineage>
</organism>
<dbReference type="NCBIfam" id="NF004162">
    <property type="entry name" value="PRK05627.1-5"/>
    <property type="match status" value="1"/>
</dbReference>
<comment type="similarity">
    <text evidence="15">Belongs to the ribF family.</text>
</comment>
<dbReference type="OrthoDB" id="9803667at2"/>
<name>A0A0S3QTG7_THET7</name>
<keyword evidence="4 15" id="KW-0285">Flavoprotein</keyword>
<keyword evidence="6 15" id="KW-0808">Transferase</keyword>
<evidence type="ECO:0000259" key="16">
    <source>
        <dbReference type="SMART" id="SM00904"/>
    </source>
</evidence>
<keyword evidence="18" id="KW-1185">Reference proteome</keyword>
<dbReference type="NCBIfam" id="TIGR00083">
    <property type="entry name" value="ribF"/>
    <property type="match status" value="1"/>
</dbReference>
<dbReference type="InterPro" id="IPR014729">
    <property type="entry name" value="Rossmann-like_a/b/a_fold"/>
</dbReference>
<dbReference type="NCBIfam" id="TIGR00125">
    <property type="entry name" value="cyt_tran_rel"/>
    <property type="match status" value="1"/>
</dbReference>
<dbReference type="FunFam" id="2.40.30.30:FF:000003">
    <property type="entry name" value="Riboflavin biosynthesis protein"/>
    <property type="match status" value="1"/>
</dbReference>
<dbReference type="PIRSF" id="PIRSF004491">
    <property type="entry name" value="FAD_Synth"/>
    <property type="match status" value="1"/>
</dbReference>
<dbReference type="GO" id="GO:0008531">
    <property type="term" value="F:riboflavin kinase activity"/>
    <property type="evidence" value="ECO:0007669"/>
    <property type="project" value="UniProtKB-UniRule"/>
</dbReference>
<keyword evidence="9 15" id="KW-0418">Kinase</keyword>
<dbReference type="AlphaFoldDB" id="A0A0S3QTG7"/>
<dbReference type="UniPathway" id="UPA00277">
    <property type="reaction ID" value="UER00407"/>
</dbReference>
<keyword evidence="11 15" id="KW-0067">ATP-binding</keyword>
<dbReference type="STRING" id="1298851.TST_0820"/>